<dbReference type="Proteomes" id="UP000027337">
    <property type="component" value="Unassembled WGS sequence"/>
</dbReference>
<proteinExistence type="inferred from homology"/>
<accession>A0A061SRW3</accession>
<evidence type="ECO:0000259" key="2">
    <source>
        <dbReference type="Pfam" id="PF03807"/>
    </source>
</evidence>
<dbReference type="EMBL" id="JEMU01000012">
    <property type="protein sequence ID" value="KAJ02408.1"/>
    <property type="molecule type" value="Genomic_DNA"/>
</dbReference>
<dbReference type="PANTHER" id="PTHR11645">
    <property type="entry name" value="PYRROLINE-5-CARBOXYLATE REDUCTASE"/>
    <property type="match status" value="1"/>
</dbReference>
<protein>
    <submittedName>
        <fullName evidence="3">Pyrroline-5-carboxylate reductase</fullName>
    </submittedName>
</protein>
<comment type="similarity">
    <text evidence="1">Belongs to the pyrroline-5-carboxylate reductase family.</text>
</comment>
<evidence type="ECO:0000256" key="1">
    <source>
        <dbReference type="ARBA" id="ARBA00005525"/>
    </source>
</evidence>
<reference evidence="3 4" key="1">
    <citation type="journal article" date="2014" name="Genome Announc.">
        <title>Draft Genome Sequences of Two Isolates of the Roseobacter Group, Sulfitobacter sp. Strains 3SOLIMAR09 and 1FIGIMAR09, from Harbors of Mallorca Island (Mediterranean Sea).</title>
        <authorList>
            <person name="Mas-Llado M."/>
            <person name="Pina-Villalonga J.M."/>
            <person name="Brunet-Galmes I."/>
            <person name="Nogales B."/>
            <person name="Bosch R."/>
        </authorList>
    </citation>
    <scope>NUCLEOTIDE SEQUENCE [LARGE SCALE GENOMIC DNA]</scope>
    <source>
        <strain evidence="3 4">1FIGIMAR09</strain>
    </source>
</reference>
<organism evidence="3 4">
    <name type="scientific">Sulfitobacter mediterraneus</name>
    <dbReference type="NCBI Taxonomy" id="83219"/>
    <lineage>
        <taxon>Bacteria</taxon>
        <taxon>Pseudomonadati</taxon>
        <taxon>Pseudomonadota</taxon>
        <taxon>Alphaproteobacteria</taxon>
        <taxon>Rhodobacterales</taxon>
        <taxon>Roseobacteraceae</taxon>
        <taxon>Sulfitobacter</taxon>
    </lineage>
</organism>
<dbReference type="PANTHER" id="PTHR11645:SF13">
    <property type="entry name" value="PYRROLINE-5-CARBOXYLATE REDUCTASE CATALYTIC N-TERMINAL DOMAIN-CONTAINING PROTEIN"/>
    <property type="match status" value="1"/>
</dbReference>
<dbReference type="InterPro" id="IPR036291">
    <property type="entry name" value="NAD(P)-bd_dom_sf"/>
</dbReference>
<dbReference type="STRING" id="83219.PM02_14470"/>
<comment type="caution">
    <text evidence="3">The sequence shown here is derived from an EMBL/GenBank/DDBJ whole genome shotgun (WGS) entry which is preliminary data.</text>
</comment>
<dbReference type="GO" id="GO:0055129">
    <property type="term" value="P:L-proline biosynthetic process"/>
    <property type="evidence" value="ECO:0007669"/>
    <property type="project" value="TreeGrafter"/>
</dbReference>
<keyword evidence="4" id="KW-1185">Reference proteome</keyword>
<evidence type="ECO:0000313" key="4">
    <source>
        <dbReference type="Proteomes" id="UP000027337"/>
    </source>
</evidence>
<evidence type="ECO:0000313" key="3">
    <source>
        <dbReference type="EMBL" id="KAJ02408.1"/>
    </source>
</evidence>
<dbReference type="AlphaFoldDB" id="A0A061SRW3"/>
<dbReference type="eggNOG" id="COG0345">
    <property type="taxonomic scope" value="Bacteria"/>
</dbReference>
<dbReference type="InterPro" id="IPR028939">
    <property type="entry name" value="P5C_Rdtase_cat_N"/>
</dbReference>
<dbReference type="SUPFAM" id="SSF51735">
    <property type="entry name" value="NAD(P)-binding Rossmann-fold domains"/>
    <property type="match status" value="1"/>
</dbReference>
<sequence length="251" mass="25836">MMRVGFIGTGEITAAMVRGLAGRGHQIMVSERNAQVAAQLAAEVDEVSIAANVDVVAGSDVVFVCLMADVARQILPDLPFRAEQAVISVMVDVSHDALQKLCAPATDIAMTIPLSAISTGGSMLPVYPASAALTALFGDSDHVFEVASEAALNAHFAGSALSAPLIALMQTGAHWLGNQTGDQKAAEDYVAGVFAGFLRQMATSGADFDVLLKGLATEDGLNASLKAHVQNAGAHDALLSGLEALKPRLGL</sequence>
<name>A0A061SRW3_9RHOB</name>
<dbReference type="Gene3D" id="3.40.50.720">
    <property type="entry name" value="NAD(P)-binding Rossmann-like Domain"/>
    <property type="match status" value="1"/>
</dbReference>
<feature type="domain" description="Pyrroline-5-carboxylate reductase catalytic N-terminal" evidence="2">
    <location>
        <begin position="3"/>
        <end position="91"/>
    </location>
</feature>
<gene>
    <name evidence="3" type="ORF">PM02_14470</name>
</gene>
<dbReference type="GO" id="GO:0004735">
    <property type="term" value="F:pyrroline-5-carboxylate reductase activity"/>
    <property type="evidence" value="ECO:0007669"/>
    <property type="project" value="TreeGrafter"/>
</dbReference>
<dbReference type="Pfam" id="PF03807">
    <property type="entry name" value="F420_oxidored"/>
    <property type="match status" value="1"/>
</dbReference>